<dbReference type="EMBL" id="NEDJ01000072">
    <property type="protein sequence ID" value="OSO93876.1"/>
    <property type="molecule type" value="Genomic_DNA"/>
</dbReference>
<reference evidence="2 3" key="1">
    <citation type="submission" date="2017-04" db="EMBL/GenBank/DDBJ databases">
        <title>MLSA of the genus Halorubrum.</title>
        <authorList>
            <person name="De La Haba R."/>
            <person name="Sanchez-Porro C."/>
            <person name="Infante-Dominguez C."/>
            <person name="Ventosa A."/>
        </authorList>
    </citation>
    <scope>NUCLEOTIDE SEQUENCE [LARGE SCALE GENOMIC DNA]</scope>
    <source>
        <strain evidence="2 3">DSM 17463</strain>
    </source>
</reference>
<organism evidence="2 3">
    <name type="scientific">Halorubrum ezzemoulense DSM 17463</name>
    <dbReference type="NCBI Taxonomy" id="1121945"/>
    <lineage>
        <taxon>Archaea</taxon>
        <taxon>Methanobacteriati</taxon>
        <taxon>Methanobacteriota</taxon>
        <taxon>Stenosarchaea group</taxon>
        <taxon>Halobacteria</taxon>
        <taxon>Halobacteriales</taxon>
        <taxon>Haloferacaceae</taxon>
        <taxon>Halorubrum</taxon>
    </lineage>
</organism>
<name>A0A1X4G9S5_HALEZ</name>
<protein>
    <submittedName>
        <fullName evidence="2">Uncharacterized protein</fullName>
    </submittedName>
</protein>
<keyword evidence="1" id="KW-0472">Membrane</keyword>
<feature type="transmembrane region" description="Helical" evidence="1">
    <location>
        <begin position="37"/>
        <end position="58"/>
    </location>
</feature>
<dbReference type="AlphaFoldDB" id="A0A1X4G9S5"/>
<feature type="transmembrane region" description="Helical" evidence="1">
    <location>
        <begin position="12"/>
        <end position="31"/>
    </location>
</feature>
<accession>A0A1X4G9S5</accession>
<gene>
    <name evidence="2" type="ORF">B9H04_14940</name>
</gene>
<proteinExistence type="predicted"/>
<evidence type="ECO:0000256" key="1">
    <source>
        <dbReference type="SAM" id="Phobius"/>
    </source>
</evidence>
<evidence type="ECO:0000313" key="3">
    <source>
        <dbReference type="Proteomes" id="UP000193587"/>
    </source>
</evidence>
<dbReference type="Proteomes" id="UP000193587">
    <property type="component" value="Unassembled WGS sequence"/>
</dbReference>
<keyword evidence="1" id="KW-1133">Transmembrane helix</keyword>
<evidence type="ECO:0000313" key="2">
    <source>
        <dbReference type="EMBL" id="OSO93876.1"/>
    </source>
</evidence>
<sequence length="68" mass="7500">MIRKTLHQTSIGLYILWIIATTLLILGRYTPFPSYKIVHSAVVTGAVVLTVVGTGQLLRKGYRKGVSE</sequence>
<comment type="caution">
    <text evidence="2">The sequence shown here is derived from an EMBL/GenBank/DDBJ whole genome shotgun (WGS) entry which is preliminary data.</text>
</comment>
<keyword evidence="1" id="KW-0812">Transmembrane</keyword>